<proteinExistence type="predicted"/>
<name>A0A327KRP0_9BRAD</name>
<accession>A0A327KRP0</accession>
<reference evidence="1 2" key="1">
    <citation type="submission" date="2017-07" db="EMBL/GenBank/DDBJ databases">
        <title>Draft Genome Sequences of Select Purple Nonsulfur Bacteria.</title>
        <authorList>
            <person name="Lasarre B."/>
            <person name="Mckinlay J.B."/>
        </authorList>
    </citation>
    <scope>NUCLEOTIDE SEQUENCE [LARGE SCALE GENOMIC DNA]</scope>
    <source>
        <strain evidence="1 2">DSM 11907</strain>
    </source>
</reference>
<protein>
    <submittedName>
        <fullName evidence="1">Uncharacterized protein</fullName>
    </submittedName>
</protein>
<evidence type="ECO:0000313" key="1">
    <source>
        <dbReference type="EMBL" id="RAI40343.1"/>
    </source>
</evidence>
<sequence>MKAGQLSVAHLAQSDSEGGANKAAYRIHQTLLELGVNSTFHVGRRLKDDPTVVPAHWPGVGRFGSDVVAYLNARALRRYPGRPPTPFSPMRFSYGRIDPRSFATANVVCLHWIAGAFLDARQLRAIGKPIVWRLSDIWPFSGGCHYPTTCTGFERVCGQCPQLASADSDDLSRDGHRRREQGYRRLDITVAAPSRWIADLARRSSLFGGRRIEQIPTGVDLSVFRPHDPAAARRALGIPAAGRILLFGALGATEDPRKGYRHLLGTIERLAQSGRRDLTCVVFGGATDGGSSQIGGFSLRHLGRIDGEAKLAQVYSAADLLIAPFLEDNLPNVVLESIACGTPVAAFAAGGIPDAIDHGVNGVLAPVGHDEGLARGVADLLDRTDVAAIRAATRAVAEQRFDLTVCGRRYGELFSDLAAEAARL</sequence>
<evidence type="ECO:0000313" key="2">
    <source>
        <dbReference type="Proteomes" id="UP000248863"/>
    </source>
</evidence>
<comment type="caution">
    <text evidence="1">The sequence shown here is derived from an EMBL/GenBank/DDBJ whole genome shotgun (WGS) entry which is preliminary data.</text>
</comment>
<dbReference type="Proteomes" id="UP000248863">
    <property type="component" value="Unassembled WGS sequence"/>
</dbReference>
<dbReference type="RefSeq" id="WP_111356318.1">
    <property type="nucleotide sequence ID" value="NZ_NHSK01000041.1"/>
</dbReference>
<dbReference type="EMBL" id="NPEU01000043">
    <property type="protein sequence ID" value="RAI40343.1"/>
    <property type="molecule type" value="Genomic_DNA"/>
</dbReference>
<dbReference type="SUPFAM" id="SSF53756">
    <property type="entry name" value="UDP-Glycosyltransferase/glycogen phosphorylase"/>
    <property type="match status" value="1"/>
</dbReference>
<gene>
    <name evidence="1" type="ORF">CH338_06490</name>
</gene>
<organism evidence="1 2">
    <name type="scientific">Rhodoplanes elegans</name>
    <dbReference type="NCBI Taxonomy" id="29408"/>
    <lineage>
        <taxon>Bacteria</taxon>
        <taxon>Pseudomonadati</taxon>
        <taxon>Pseudomonadota</taxon>
        <taxon>Alphaproteobacteria</taxon>
        <taxon>Hyphomicrobiales</taxon>
        <taxon>Nitrobacteraceae</taxon>
        <taxon>Rhodoplanes</taxon>
    </lineage>
</organism>
<dbReference type="AlphaFoldDB" id="A0A327KRP0"/>
<dbReference type="Gene3D" id="3.40.50.2000">
    <property type="entry name" value="Glycogen Phosphorylase B"/>
    <property type="match status" value="2"/>
</dbReference>
<dbReference type="OrthoDB" id="9801573at2"/>
<dbReference type="PANTHER" id="PTHR12526">
    <property type="entry name" value="GLYCOSYLTRANSFERASE"/>
    <property type="match status" value="1"/>
</dbReference>
<dbReference type="Pfam" id="PF13692">
    <property type="entry name" value="Glyco_trans_1_4"/>
    <property type="match status" value="1"/>
</dbReference>
<keyword evidence="2" id="KW-1185">Reference proteome</keyword>